<feature type="transmembrane region" description="Helical" evidence="1">
    <location>
        <begin position="107"/>
        <end position="138"/>
    </location>
</feature>
<accession>A0A432WU66</accession>
<name>A0A432WU66_9GAMM</name>
<keyword evidence="3" id="KW-1185">Reference proteome</keyword>
<evidence type="ECO:0000313" key="3">
    <source>
        <dbReference type="Proteomes" id="UP000286934"/>
    </source>
</evidence>
<feature type="transmembrane region" description="Helical" evidence="1">
    <location>
        <begin position="273"/>
        <end position="291"/>
    </location>
</feature>
<reference evidence="3" key="1">
    <citation type="journal article" date="2018" name="Front. Microbiol.">
        <title>Genome-Based Analysis Reveals the Taxonomy and Diversity of the Family Idiomarinaceae.</title>
        <authorList>
            <person name="Liu Y."/>
            <person name="Lai Q."/>
            <person name="Shao Z."/>
        </authorList>
    </citation>
    <scope>NUCLEOTIDE SEQUENCE [LARGE SCALE GENOMIC DNA]</scope>
    <source>
        <strain evidence="3">AIS</strain>
    </source>
</reference>
<evidence type="ECO:0008006" key="4">
    <source>
        <dbReference type="Google" id="ProtNLM"/>
    </source>
</evidence>
<dbReference type="RefSeq" id="WP_126806432.1">
    <property type="nucleotide sequence ID" value="NZ_PIPP01000002.1"/>
</dbReference>
<proteinExistence type="predicted"/>
<keyword evidence="1" id="KW-0812">Transmembrane</keyword>
<dbReference type="EMBL" id="PIPP01000002">
    <property type="protein sequence ID" value="RUO37305.1"/>
    <property type="molecule type" value="Genomic_DNA"/>
</dbReference>
<feature type="transmembrane region" description="Helical" evidence="1">
    <location>
        <begin position="297"/>
        <end position="314"/>
    </location>
</feature>
<keyword evidence="1" id="KW-1133">Transmembrane helix</keyword>
<feature type="transmembrane region" description="Helical" evidence="1">
    <location>
        <begin position="39"/>
        <end position="59"/>
    </location>
</feature>
<feature type="transmembrane region" description="Helical" evidence="1">
    <location>
        <begin position="68"/>
        <end position="87"/>
    </location>
</feature>
<feature type="transmembrane region" description="Helical" evidence="1">
    <location>
        <begin position="233"/>
        <end position="252"/>
    </location>
</feature>
<protein>
    <recommendedName>
        <fullName evidence="4">Glycosyltransferase RgtA/B/C/D-like domain-containing protein</fullName>
    </recommendedName>
</protein>
<keyword evidence="1" id="KW-0472">Membrane</keyword>
<feature type="transmembrane region" description="Helical" evidence="1">
    <location>
        <begin position="150"/>
        <end position="168"/>
    </location>
</feature>
<comment type="caution">
    <text evidence="2">The sequence shown here is derived from an EMBL/GenBank/DDBJ whole genome shotgun (WGS) entry which is preliminary data.</text>
</comment>
<gene>
    <name evidence="2" type="ORF">CWE13_04900</name>
</gene>
<organism evidence="2 3">
    <name type="scientific">Aliidiomarina shirensis</name>
    <dbReference type="NCBI Taxonomy" id="1048642"/>
    <lineage>
        <taxon>Bacteria</taxon>
        <taxon>Pseudomonadati</taxon>
        <taxon>Pseudomonadota</taxon>
        <taxon>Gammaproteobacteria</taxon>
        <taxon>Alteromonadales</taxon>
        <taxon>Idiomarinaceae</taxon>
        <taxon>Aliidiomarina</taxon>
    </lineage>
</organism>
<dbReference type="Proteomes" id="UP000286934">
    <property type="component" value="Unassembled WGS sequence"/>
</dbReference>
<dbReference type="AlphaFoldDB" id="A0A432WU66"/>
<evidence type="ECO:0000256" key="1">
    <source>
        <dbReference type="SAM" id="Phobius"/>
    </source>
</evidence>
<evidence type="ECO:0000313" key="2">
    <source>
        <dbReference type="EMBL" id="RUO37305.1"/>
    </source>
</evidence>
<sequence length="322" mass="36705">MSFVSDELGYINSEDFNLLGDARGLWHSLNYLIINYDFAGYYSLRFINIIFASFVLIYIARIFDDGKLSIFLLASCPFIFAMTYVNLRDLAIIFSALLVFDGLRRKSILGIALGLVALLTLRPLIAFVLLISLAVFYLIDTKSHKTYSGAFALLMLGLLSLIILYFGIDYFQSYLRYMEYLSVTDNQHRSILAQEDSSPMRALLTYVFTPLPTSLFQRLLGSGASELGLAHDLIRILHQSLYFIMMFVMLLNPKQTYNGIIRLFTSLGKEQKALILFLLAHAVVYSIHLAGIGHSRLKLPFQMAIGIVFYLIYIKNRFVKIR</sequence>